<dbReference type="CDD" id="cd03216">
    <property type="entry name" value="ABC_Carb_Monos_I"/>
    <property type="match status" value="1"/>
</dbReference>
<dbReference type="GO" id="GO:0005886">
    <property type="term" value="C:plasma membrane"/>
    <property type="evidence" value="ECO:0007669"/>
    <property type="project" value="UniProtKB-SubCell"/>
</dbReference>
<evidence type="ECO:0000256" key="8">
    <source>
        <dbReference type="ARBA" id="ARBA00023136"/>
    </source>
</evidence>
<keyword evidence="5" id="KW-0547">Nucleotide-binding</keyword>
<dbReference type="PANTHER" id="PTHR43790">
    <property type="entry name" value="CARBOHYDRATE TRANSPORT ATP-BINDING PROTEIN MG119-RELATED"/>
    <property type="match status" value="1"/>
</dbReference>
<evidence type="ECO:0000256" key="4">
    <source>
        <dbReference type="ARBA" id="ARBA00022737"/>
    </source>
</evidence>
<evidence type="ECO:0000313" key="11">
    <source>
        <dbReference type="Proteomes" id="UP000284543"/>
    </source>
</evidence>
<dbReference type="CDD" id="cd03215">
    <property type="entry name" value="ABC_Carb_Monos_II"/>
    <property type="match status" value="1"/>
</dbReference>
<keyword evidence="4" id="KW-0677">Repeat</keyword>
<accession>A0A412Z4K3</accession>
<dbReference type="Proteomes" id="UP000284543">
    <property type="component" value="Unassembled WGS sequence"/>
</dbReference>
<dbReference type="Gene3D" id="3.40.50.300">
    <property type="entry name" value="P-loop containing nucleotide triphosphate hydrolases"/>
    <property type="match status" value="2"/>
</dbReference>
<comment type="subcellular location">
    <subcellularLocation>
        <location evidence="1">Cell membrane</location>
        <topology evidence="1">Peripheral membrane protein</topology>
    </subcellularLocation>
</comment>
<dbReference type="Pfam" id="PF00005">
    <property type="entry name" value="ABC_tran"/>
    <property type="match status" value="2"/>
</dbReference>
<evidence type="ECO:0000256" key="6">
    <source>
        <dbReference type="ARBA" id="ARBA00022840"/>
    </source>
</evidence>
<comment type="caution">
    <text evidence="10">The sequence shown here is derived from an EMBL/GenBank/DDBJ whole genome shotgun (WGS) entry which is preliminary data.</text>
</comment>
<dbReference type="GO" id="GO:0016887">
    <property type="term" value="F:ATP hydrolysis activity"/>
    <property type="evidence" value="ECO:0007669"/>
    <property type="project" value="InterPro"/>
</dbReference>
<sequence length="502" mass="55927">MSYLQVKNVVKSFGNNKVLENISIDFEKGEIHSIIGENGAGKSTLMKIIGGIYQADSGEVLLDGRNITMRNPVEAYAHGIGIVHQELSIAGNMTVAQNVFVNNEPVNRLGFIDWDRLYKNTEEEFRKIGANINPRVQAGTLSVGLQQMIEITKVLSKDVNILILDEPTSALSDKEIENLFRLLFDLREKGKLIIFISHKLNEITRISDKVSVLRDGTCTGTLTRENMDVQTIIRMMVGRNIDNLYPPKAKDRNGKCALRAESISRKYKFEHVSFDIRYGEIAGMFGLVGAGRTECAFSIFGADKIDSGKVFFEDKEVRFSNPAQAIKAGVCYLSEDRKAIGLFVDMTVRENTIAACLKSICSPIQFIKEDKSRSITKTYIEELEIHPTQCMENRLSNLSGGNQQKVLFAKWLAANPKLLIVDEPTRGVDVGAKAMIHEILRRLADSGMAVWMISSELPEILGVSDKVIVMHEGKCQAVLENDNLTEEIVMKAAFREEVEGNG</sequence>
<dbReference type="InterPro" id="IPR050107">
    <property type="entry name" value="ABC_carbohydrate_import_ATPase"/>
</dbReference>
<protein>
    <submittedName>
        <fullName evidence="10">Sugar ABC transporter ATP-binding protein</fullName>
    </submittedName>
</protein>
<dbReference type="GO" id="GO:0005524">
    <property type="term" value="F:ATP binding"/>
    <property type="evidence" value="ECO:0007669"/>
    <property type="project" value="UniProtKB-KW"/>
</dbReference>
<evidence type="ECO:0000256" key="5">
    <source>
        <dbReference type="ARBA" id="ARBA00022741"/>
    </source>
</evidence>
<evidence type="ECO:0000256" key="7">
    <source>
        <dbReference type="ARBA" id="ARBA00022967"/>
    </source>
</evidence>
<keyword evidence="2" id="KW-0813">Transport</keyword>
<dbReference type="AlphaFoldDB" id="A0A412Z4K3"/>
<dbReference type="InterPro" id="IPR017871">
    <property type="entry name" value="ABC_transporter-like_CS"/>
</dbReference>
<keyword evidence="6 10" id="KW-0067">ATP-binding</keyword>
<dbReference type="InterPro" id="IPR003593">
    <property type="entry name" value="AAA+_ATPase"/>
</dbReference>
<dbReference type="EMBL" id="QRZM01000006">
    <property type="protein sequence ID" value="RGV74857.1"/>
    <property type="molecule type" value="Genomic_DNA"/>
</dbReference>
<reference evidence="10 11" key="1">
    <citation type="submission" date="2018-08" db="EMBL/GenBank/DDBJ databases">
        <title>A genome reference for cultivated species of the human gut microbiota.</title>
        <authorList>
            <person name="Zou Y."/>
            <person name="Xue W."/>
            <person name="Luo G."/>
        </authorList>
    </citation>
    <scope>NUCLEOTIDE SEQUENCE [LARGE SCALE GENOMIC DNA]</scope>
    <source>
        <strain evidence="10 11">AF14-18</strain>
    </source>
</reference>
<gene>
    <name evidence="10" type="ORF">DWW02_16110</name>
</gene>
<dbReference type="InterPro" id="IPR003439">
    <property type="entry name" value="ABC_transporter-like_ATP-bd"/>
</dbReference>
<feature type="domain" description="ABC transporter" evidence="9">
    <location>
        <begin position="258"/>
        <end position="497"/>
    </location>
</feature>
<organism evidence="10 11">
    <name type="scientific">Enterocloster bolteae</name>
    <dbReference type="NCBI Taxonomy" id="208479"/>
    <lineage>
        <taxon>Bacteria</taxon>
        <taxon>Bacillati</taxon>
        <taxon>Bacillota</taxon>
        <taxon>Clostridia</taxon>
        <taxon>Lachnospirales</taxon>
        <taxon>Lachnospiraceae</taxon>
        <taxon>Enterocloster</taxon>
    </lineage>
</organism>
<dbReference type="PROSITE" id="PS50893">
    <property type="entry name" value="ABC_TRANSPORTER_2"/>
    <property type="match status" value="2"/>
</dbReference>
<keyword evidence="8" id="KW-0472">Membrane</keyword>
<proteinExistence type="predicted"/>
<dbReference type="RefSeq" id="WP_118018942.1">
    <property type="nucleotide sequence ID" value="NZ_CAUHGS010000014.1"/>
</dbReference>
<evidence type="ECO:0000256" key="3">
    <source>
        <dbReference type="ARBA" id="ARBA00022475"/>
    </source>
</evidence>
<evidence type="ECO:0000256" key="1">
    <source>
        <dbReference type="ARBA" id="ARBA00004202"/>
    </source>
</evidence>
<dbReference type="PROSITE" id="PS00211">
    <property type="entry name" value="ABC_TRANSPORTER_1"/>
    <property type="match status" value="1"/>
</dbReference>
<evidence type="ECO:0000256" key="2">
    <source>
        <dbReference type="ARBA" id="ARBA00022448"/>
    </source>
</evidence>
<evidence type="ECO:0000313" key="10">
    <source>
        <dbReference type="EMBL" id="RGV74857.1"/>
    </source>
</evidence>
<feature type="domain" description="ABC transporter" evidence="9">
    <location>
        <begin position="4"/>
        <end position="240"/>
    </location>
</feature>
<dbReference type="PANTHER" id="PTHR43790:SF9">
    <property type="entry name" value="GALACTOFURANOSE TRANSPORTER ATP-BINDING PROTEIN YTFR"/>
    <property type="match status" value="1"/>
</dbReference>
<evidence type="ECO:0000259" key="9">
    <source>
        <dbReference type="PROSITE" id="PS50893"/>
    </source>
</evidence>
<dbReference type="InterPro" id="IPR027417">
    <property type="entry name" value="P-loop_NTPase"/>
</dbReference>
<dbReference type="SMART" id="SM00382">
    <property type="entry name" value="AAA"/>
    <property type="match status" value="2"/>
</dbReference>
<keyword evidence="3" id="KW-1003">Cell membrane</keyword>
<dbReference type="SUPFAM" id="SSF52540">
    <property type="entry name" value="P-loop containing nucleoside triphosphate hydrolases"/>
    <property type="match status" value="2"/>
</dbReference>
<name>A0A412Z4K3_9FIRM</name>
<keyword evidence="7" id="KW-1278">Translocase</keyword>
<dbReference type="FunFam" id="3.40.50.300:FF:000127">
    <property type="entry name" value="Ribose import ATP-binding protein RbsA"/>
    <property type="match status" value="1"/>
</dbReference>